<accession>A0ABW2J6E0</accession>
<name>A0ABW2J6E0_9BURK</name>
<dbReference type="PROSITE" id="PS50837">
    <property type="entry name" value="NACHT"/>
    <property type="match status" value="1"/>
</dbReference>
<keyword evidence="3" id="KW-1185">Reference proteome</keyword>
<gene>
    <name evidence="2" type="ORF">ACFQO0_10005</name>
</gene>
<evidence type="ECO:0000313" key="3">
    <source>
        <dbReference type="Proteomes" id="UP001596379"/>
    </source>
</evidence>
<dbReference type="RefSeq" id="WP_382234191.1">
    <property type="nucleotide sequence ID" value="NZ_JBHTCC010000002.1"/>
</dbReference>
<feature type="domain" description="NACHT" evidence="1">
    <location>
        <begin position="131"/>
        <end position="251"/>
    </location>
</feature>
<dbReference type="SUPFAM" id="SSF52540">
    <property type="entry name" value="P-loop containing nucleoside triphosphate hydrolases"/>
    <property type="match status" value="1"/>
</dbReference>
<dbReference type="Gene3D" id="3.40.50.300">
    <property type="entry name" value="P-loop containing nucleotide triphosphate hydrolases"/>
    <property type="match status" value="1"/>
</dbReference>
<dbReference type="InterPro" id="IPR007111">
    <property type="entry name" value="NACHT_NTPase"/>
</dbReference>
<reference evidence="3" key="1">
    <citation type="journal article" date="2019" name="Int. J. Syst. Evol. Microbiol.">
        <title>The Global Catalogue of Microorganisms (GCM) 10K type strain sequencing project: providing services to taxonomists for standard genome sequencing and annotation.</title>
        <authorList>
            <consortium name="The Broad Institute Genomics Platform"/>
            <consortium name="The Broad Institute Genome Sequencing Center for Infectious Disease"/>
            <person name="Wu L."/>
            <person name="Ma J."/>
        </authorList>
    </citation>
    <scope>NUCLEOTIDE SEQUENCE [LARGE SCALE GENOMIC DNA]</scope>
    <source>
        <strain evidence="3">CCUG 36956</strain>
    </source>
</reference>
<protein>
    <submittedName>
        <fullName evidence="2">NACHT domain-containing protein</fullName>
    </submittedName>
</protein>
<evidence type="ECO:0000313" key="2">
    <source>
        <dbReference type="EMBL" id="MFC7298764.1"/>
    </source>
</evidence>
<evidence type="ECO:0000259" key="1">
    <source>
        <dbReference type="PROSITE" id="PS50837"/>
    </source>
</evidence>
<dbReference type="EMBL" id="JBHTCC010000002">
    <property type="protein sequence ID" value="MFC7298764.1"/>
    <property type="molecule type" value="Genomic_DNA"/>
</dbReference>
<comment type="caution">
    <text evidence="2">The sequence shown here is derived from an EMBL/GenBank/DDBJ whole genome shotgun (WGS) entry which is preliminary data.</text>
</comment>
<dbReference type="Proteomes" id="UP001596379">
    <property type="component" value="Unassembled WGS sequence"/>
</dbReference>
<organism evidence="2 3">
    <name type="scientific">Herminiimonas aquatilis</name>
    <dbReference type="NCBI Taxonomy" id="345342"/>
    <lineage>
        <taxon>Bacteria</taxon>
        <taxon>Pseudomonadati</taxon>
        <taxon>Pseudomonadota</taxon>
        <taxon>Betaproteobacteria</taxon>
        <taxon>Burkholderiales</taxon>
        <taxon>Oxalobacteraceae</taxon>
        <taxon>Herminiimonas</taxon>
    </lineage>
</organism>
<proteinExistence type="predicted"/>
<dbReference type="Pfam" id="PF05729">
    <property type="entry name" value="NACHT"/>
    <property type="match status" value="1"/>
</dbReference>
<dbReference type="PANTHER" id="PTHR46312:SF2">
    <property type="entry name" value="NUCLEOTIDE-BINDING OLIGOMERIZATION DOMAIN-CONTAINING PROTEIN 2-LIKE"/>
    <property type="match status" value="1"/>
</dbReference>
<dbReference type="InterPro" id="IPR027417">
    <property type="entry name" value="P-loop_NTPase"/>
</dbReference>
<dbReference type="PANTHER" id="PTHR46312">
    <property type="entry name" value="NACHT DOMAIN-CONTAINING PROTEIN"/>
    <property type="match status" value="1"/>
</dbReference>
<sequence>MSGLDLASFDWQGLLGQTTDFAVEIAKKQSKEVVSSISDRLLETIRTKWEKVDWKGTRNDYRKNLLENLSTTKILGNPKTIRIEDVYTDAFVFDRISALKRFAGDINSLQTADSLQEGTRLPALEVAETGDNLFILGRPGAGKTTFLKYLAILACKGRIKKTPIFISLKDWSDSSLSLIPYIANQFDLCGFPDAEIFVRALLERGDAIILLDGLDEVNEQDSKRKQTIKEVVNLSLKYKKCQYCLTCRTAATDYSFEKFKYLEVADFDANQQIQLVTQWYGENSEHLKRFIAGWKENEQEGLRDLGRTPLLLTLLCLAFEESLVFPARQVDLYKEAIDALLRKWDTSRLISRDDFYKNLSFSRREHLFEAVAAKFYFDSRTVFRRSELERTILDFLRDLPDKEKSEEADASIVIKQIEAQHGLIVERAVDIFSFSHLTIQEYFTASFLVKSHDEVILNNVVEVAMQDQKWREVMLYTVGLLPSADSVLEKMSKQLKNLRGSDPGVIRFLGYCHCDALLRRRKNGTPAMVGTTSAAMVKRRIEEYVGKTTNPPLTSAETEAIAEHFVKIRNFLHTREDKYDFGMAADIVTSAAELITKQPSRAAAILGGYFTRPDQFISYLYACRLMIECLEVAVVKQRKIYIESIMSINDNEITGALILRRA</sequence>